<gene>
    <name evidence="1" type="ORF">E5347_04855</name>
</gene>
<reference evidence="1 2" key="1">
    <citation type="submission" date="2019-04" db="EMBL/GenBank/DDBJ databases">
        <title>Microbes associate with the intestines of laboratory mice.</title>
        <authorList>
            <person name="Navarre W."/>
            <person name="Wong E."/>
            <person name="Huang K."/>
            <person name="Tropini C."/>
            <person name="Ng K."/>
            <person name="Yu B."/>
        </authorList>
    </citation>
    <scope>NUCLEOTIDE SEQUENCE [LARGE SCALE GENOMIC DNA]</scope>
    <source>
        <strain evidence="1 2">NM50_B9-20</strain>
    </source>
</reference>
<evidence type="ECO:0000313" key="1">
    <source>
        <dbReference type="EMBL" id="TGY44148.1"/>
    </source>
</evidence>
<comment type="caution">
    <text evidence="1">The sequence shown here is derived from an EMBL/GenBank/DDBJ whole genome shotgun (WGS) entry which is preliminary data.</text>
</comment>
<dbReference type="AlphaFoldDB" id="A0A4S2DP08"/>
<protein>
    <submittedName>
        <fullName evidence="1">Uncharacterized protein</fullName>
    </submittedName>
</protein>
<organism evidence="1 2">
    <name type="scientific">Clostridium sartagoforme</name>
    <dbReference type="NCBI Taxonomy" id="84031"/>
    <lineage>
        <taxon>Bacteria</taxon>
        <taxon>Bacillati</taxon>
        <taxon>Bacillota</taxon>
        <taxon>Clostridia</taxon>
        <taxon>Eubacteriales</taxon>
        <taxon>Clostridiaceae</taxon>
        <taxon>Clostridium</taxon>
    </lineage>
</organism>
<dbReference type="RefSeq" id="WP_136005150.1">
    <property type="nucleotide sequence ID" value="NZ_SRYR01000001.1"/>
</dbReference>
<keyword evidence="2" id="KW-1185">Reference proteome</keyword>
<name>A0A4S2DP08_9CLOT</name>
<dbReference type="OrthoDB" id="9757917at2"/>
<dbReference type="EMBL" id="SRYR01000001">
    <property type="protein sequence ID" value="TGY44148.1"/>
    <property type="molecule type" value="Genomic_DNA"/>
</dbReference>
<dbReference type="Proteomes" id="UP000306888">
    <property type="component" value="Unassembled WGS sequence"/>
</dbReference>
<accession>A0A4S2DP08</accession>
<proteinExistence type="predicted"/>
<sequence length="663" mass="79225">MENKESYKEYYINFVINGYINEKHHNTINMIYKNLNEKEFLLNNFISNYLYNKKNILIISSEDIDKLYDVKSIEIVKDKIINLNEINIPIDIVEKLNKEFKNLGQRTGSTLISKVGLINREISKKIDLLKEFNKILYSEDKNGINLIYKYKITKRKINKIDDLYENYRIFRIKSPLKNYSYNEVKETANKLIESDMVTKYIRYRRIKDNKYIKLIKPSMEYEDILESFKSINLLAQNKNGSYSLAISKYTEDFIDEFNSNTNMKIEDIENLSKKVNIKFNYSKATNLKANKFFNFFKKSKSKEEYNLLQNEIYNEYINNYEKLSFILNKTAKIKEVLVEDEYLNLINNILRGESIVQSIDLYNKILDLLSKFKELSLEVDELSNIEISMLSYCYNNSLDKNNTQNLLNNLAIMKIYYEIEEEEIKNRGILDKINNYDSILSELKSKIEMKKSLTISSLNFIWENYLRENFYLFTKDVSDEYKALNLIPLYYLNYDIDNIKIINKLPMKYDLLIISEINYEEIKKHIHYLKSITDNLIILSKDKIAEIESINLFDTFTYIDNIKISENEDTLYTTKAYLESKGYSVTKYTTLPMDSLLVNHNNRESFILFNSLNINDSIEKESTLYEFSNYLLENDKRFYRVWQRSLWLNREEELKNILKFIEE</sequence>
<evidence type="ECO:0000313" key="2">
    <source>
        <dbReference type="Proteomes" id="UP000306888"/>
    </source>
</evidence>